<feature type="compositionally biased region" description="Polar residues" evidence="3">
    <location>
        <begin position="1928"/>
        <end position="1938"/>
    </location>
</feature>
<evidence type="ECO:0000256" key="2">
    <source>
        <dbReference type="SAM" id="Coils"/>
    </source>
</evidence>
<dbReference type="GO" id="GO:0000466">
    <property type="term" value="P:maturation of 5.8S rRNA from tricistronic rRNA transcript (SSU-rRNA, 5.8S rRNA, LSU-rRNA)"/>
    <property type="evidence" value="ECO:0007669"/>
    <property type="project" value="TreeGrafter"/>
</dbReference>
<organism evidence="5 6">
    <name type="scientific">Pichia californica</name>
    <dbReference type="NCBI Taxonomy" id="460514"/>
    <lineage>
        <taxon>Eukaryota</taxon>
        <taxon>Fungi</taxon>
        <taxon>Dikarya</taxon>
        <taxon>Ascomycota</taxon>
        <taxon>Saccharomycotina</taxon>
        <taxon>Pichiomycetes</taxon>
        <taxon>Pichiales</taxon>
        <taxon>Pichiaceae</taxon>
        <taxon>Pichia</taxon>
    </lineage>
</organism>
<feature type="domain" description="Cytochrome b5 heme-binding" evidence="4">
    <location>
        <begin position="1826"/>
        <end position="1925"/>
    </location>
</feature>
<dbReference type="Pfam" id="PF16201">
    <property type="entry name" value="NopRA1"/>
    <property type="match status" value="1"/>
</dbReference>
<dbReference type="SMART" id="SM01117">
    <property type="entry name" value="Cyt-b5"/>
    <property type="match status" value="1"/>
</dbReference>
<dbReference type="EMBL" id="PUHW01000179">
    <property type="protein sequence ID" value="KAG0688136.1"/>
    <property type="molecule type" value="Genomic_DNA"/>
</dbReference>
<comment type="caution">
    <text evidence="5">The sequence shown here is derived from an EMBL/GenBank/DDBJ whole genome shotgun (WGS) entry which is preliminary data.</text>
</comment>
<feature type="coiled-coil region" evidence="2">
    <location>
        <begin position="1551"/>
        <end position="1578"/>
    </location>
</feature>
<dbReference type="InterPro" id="IPR021714">
    <property type="entry name" value="URB1_N"/>
</dbReference>
<sequence length="1953" mass="224011">MSANDSKYTSNVSTEAAVDLADFVESLELENGVYNASVQDINNMSIFLGKQFNIISLVQIQSFCATKNDHTSLSSINDNMKTLIHFANATPELHNAVKPLISELISSHNIKVFYRCFSNEHPSITIPAISLLTEIVAFEKGCFIDQLLENFDLSLKTLKDLFYPTKASAKLSSTGKSNTTVRHFMSIFWITLCSNASPLTRIDLLSNNKPINFTWIKFTTEFDNADLIRKMFKFFDEKVLMEPAYRKMTKCKLLGDNTLSKFVELYSFDEVSEEVHALLMKITTDEVNGLLFHDYRTWFNNVPLNVLPFNSAFNNSGVPVIIGEDKFKINNKIIYKILTSLKPWSNSLHLNLAIAILSNASELSAPYTCHLFYSNGSHDPKMTSFYIGQTLILTKITQLPIPTEFVSMIKKYISDTTEESIVSIKSSSYLSSKILMEVVCPSQLNRSALTQGLIADNKMTRHLTVQLIVSIIQKFNKVYKLLNFNENSIFTSIRNELKDTLINLKLPDASAIVGATNDCLKDSKLNKLLLLNYMKAAECYNKVLDINISLQLGSFNNILGIKMDENFESSENSFISQSKMTDLDLLIFNSYLTLTANSSISNTQNKWWNITKGSKNTLFTTIARLPYDLQFKEDEDKTFADNNLITKVVEVLANFIDDSLAFEDYRSSNTNILNSQAWAIVLSLLNSFNSLKDQKIDIIDSICKVLDESISRSLRTPYKYYDVITKHATELKLKNIRVSAFFVALSEQSKFTKPEHKEYVNQWIKLLTIYLFLLGESLPIMKSILKEYCELDIEFDLSTYESFIKSNSVLNINISNFTNVAFTQLNKLKSTIGSLIPKSDIEIIALIDRIHTIIEFDIDLKQVDDLILDMCSLYGNYIVHKYSGFIDDEITINNVELLEKKYWINLLVNIEEAENSTNHQMLKKKYFVMGLLNEIFKSLWNNQISLNFKTCLQDYIFKLANHENISELATKHISEFLWVLSDKQISELIVSMKFNECTEPLIDIAISRNLKFESTDIMGYFENQITISSELSKKFVKLMKDVDFDDEQILKLIKLIKSNGNDLLYGVLENVCKHDSSKIDLICDKLNDKFDSISSFFEGFKFLQFLSISYHKLRVILYNIATEKIDSILKFESSVDDSLNIYIYSIVLYIDNNNNNDSESTTKEIQNQIGELISMDSIRNVASLIFSPQMTQLVFSLYGKNKEKDNTVIINNWLHRAMLYITKVFAETIEDNINIEFEKFLSCLRKSFHSSIWKYVNKNMINSQLEVILSKGWVKYPNILKYTTWIIMTGSKNVVESVKLVNIFLNNTDNVLMSASKNEESRYYSALILSYLFKMNLKQLSSFDILSRIVKLYRGTVFASDLVLKDLLMHIEQESGESWIQLVSNWDLIDEWLPNNSNGDNENNNSNNKIINVPEFIIDTPGLTDYLTVNLHKIIIENTVKNFDTNKRSIFIPELQNTIESQEDDFNKIEEFYDLKHIDSIEIDGEVIYDVEFILLLIVNNEDLFKIGEDSVVVNIRALIDTWLLQLTICGLAHELKSVNEISKRIISSIILNIEDDIKNLENKKEKKQERISDDDFNNNKNLSISTFKERSAFKVYLGNLLYTFEDKKNIANESGNSVESVSKLFIIFLSYLTPILANPAHFLYEKAYRFILGGSKYRDYEIPMYKSIMVDFTKDEHTKSSDDDSDYYKQLQWIIRTLSLSITSNEDLKIIRRNEVIEQLLNLINSPFITYGLQESILNVFEKIIRLENGGDLLIRSFGLLSFVESRGLAKKNKMWEKYTKLAMKSVIGSECNGKDKRSLEWCNDDFDNVVKLPVQLNPPKDDPITMADISKCDGERNKCMYIGIKGIVFDVTENIKAYGVGKGYHVFVGKDASRALGKSSLKPEDTDPKISWDYSVLNEKEMKVLDDWYTFFSKRYNVVGKISDLPQASTDNNSAEGETDESANVLDKKKK</sequence>
<dbReference type="PANTHER" id="PTHR13500:SF0">
    <property type="entry name" value="NUCLEOLAR PRE-RIBOSOMAL-ASSOCIATED PROTEIN 1"/>
    <property type="match status" value="1"/>
</dbReference>
<dbReference type="GO" id="GO:0000463">
    <property type="term" value="P:maturation of LSU-rRNA from tricistronic rRNA transcript (SSU-rRNA, 5.8S rRNA, LSU-rRNA)"/>
    <property type="evidence" value="ECO:0007669"/>
    <property type="project" value="TreeGrafter"/>
</dbReference>
<dbReference type="GO" id="GO:0020037">
    <property type="term" value="F:heme binding"/>
    <property type="evidence" value="ECO:0007669"/>
    <property type="project" value="UniProtKB-ARBA"/>
</dbReference>
<dbReference type="Proteomes" id="UP000697127">
    <property type="component" value="Unassembled WGS sequence"/>
</dbReference>
<dbReference type="GO" id="GO:0005730">
    <property type="term" value="C:nucleolus"/>
    <property type="evidence" value="ECO:0007669"/>
    <property type="project" value="TreeGrafter"/>
</dbReference>
<name>A0A9P6WJK6_9ASCO</name>
<protein>
    <recommendedName>
        <fullName evidence="4">Cytochrome b5 heme-binding domain-containing protein</fullName>
    </recommendedName>
</protein>
<dbReference type="SUPFAM" id="SSF55856">
    <property type="entry name" value="Cytochrome b5-like heme/steroid binding domain"/>
    <property type="match status" value="1"/>
</dbReference>
<evidence type="ECO:0000313" key="6">
    <source>
        <dbReference type="Proteomes" id="UP000697127"/>
    </source>
</evidence>
<evidence type="ECO:0000256" key="1">
    <source>
        <dbReference type="ARBA" id="ARBA00038357"/>
    </source>
</evidence>
<keyword evidence="6" id="KW-1185">Reference proteome</keyword>
<dbReference type="PANTHER" id="PTHR13500">
    <property type="entry name" value="NUCLEOLAR PRERIBOSOMAL-ASSOCIATED PROTEIN 1"/>
    <property type="match status" value="1"/>
</dbReference>
<evidence type="ECO:0000256" key="3">
    <source>
        <dbReference type="SAM" id="MobiDB-lite"/>
    </source>
</evidence>
<proteinExistence type="inferred from homology"/>
<dbReference type="InterPro" id="IPR039844">
    <property type="entry name" value="URB1"/>
</dbReference>
<keyword evidence="2" id="KW-0175">Coiled coil</keyword>
<comment type="similarity">
    <text evidence="1">Belongs to the cytochrome b5 family. MAPR subfamily.</text>
</comment>
<dbReference type="InterPro" id="IPR036400">
    <property type="entry name" value="Cyt_B5-like_heme/steroid_sf"/>
</dbReference>
<dbReference type="InterPro" id="IPR032436">
    <property type="entry name" value="URB1_C"/>
</dbReference>
<dbReference type="Pfam" id="PF26140">
    <property type="entry name" value="HEAT_URB1"/>
    <property type="match status" value="1"/>
</dbReference>
<dbReference type="InterPro" id="IPR059018">
    <property type="entry name" value="HEAT_URB1"/>
</dbReference>
<evidence type="ECO:0000259" key="4">
    <source>
        <dbReference type="SMART" id="SM01117"/>
    </source>
</evidence>
<dbReference type="Gene3D" id="3.10.120.10">
    <property type="entry name" value="Cytochrome b5-like heme/steroid binding domain"/>
    <property type="match status" value="1"/>
</dbReference>
<evidence type="ECO:0000313" key="5">
    <source>
        <dbReference type="EMBL" id="KAG0688136.1"/>
    </source>
</evidence>
<gene>
    <name evidence="5" type="ORF">C6P40_001357</name>
</gene>
<dbReference type="InterPro" id="IPR001199">
    <property type="entry name" value="Cyt_B5-like_heme/steroid-bd"/>
</dbReference>
<dbReference type="FunFam" id="3.10.120.10:FF:000003">
    <property type="entry name" value="membrane-associated progesterone receptor component 1"/>
    <property type="match status" value="1"/>
</dbReference>
<feature type="region of interest" description="Disordered" evidence="3">
    <location>
        <begin position="1928"/>
        <end position="1953"/>
    </location>
</feature>
<reference evidence="5" key="1">
    <citation type="submission" date="2020-11" db="EMBL/GenBank/DDBJ databases">
        <title>Kefir isolates.</title>
        <authorList>
            <person name="Marcisauskas S."/>
            <person name="Kim Y."/>
            <person name="Blasche S."/>
        </authorList>
    </citation>
    <scope>NUCLEOTIDE SEQUENCE</scope>
    <source>
        <strain evidence="5">Olga-1</strain>
    </source>
</reference>
<dbReference type="Pfam" id="PF11707">
    <property type="entry name" value="Npa1"/>
    <property type="match status" value="1"/>
</dbReference>
<accession>A0A9P6WJK6</accession>